<organism evidence="2">
    <name type="scientific">Myoviridae sp. ctgEf1</name>
    <dbReference type="NCBI Taxonomy" id="2827699"/>
    <lineage>
        <taxon>Viruses</taxon>
        <taxon>Duplodnaviria</taxon>
        <taxon>Heunggongvirae</taxon>
        <taxon>Uroviricota</taxon>
        <taxon>Caudoviricetes</taxon>
    </lineage>
</organism>
<name>A0A8S5SL71_9CAUD</name>
<reference evidence="2" key="1">
    <citation type="journal article" date="2021" name="Proc. Natl. Acad. Sci. U.S.A.">
        <title>A Catalog of Tens of Thousands of Viruses from Human Metagenomes Reveals Hidden Associations with Chronic Diseases.</title>
        <authorList>
            <person name="Tisza M.J."/>
            <person name="Buck C.B."/>
        </authorList>
    </citation>
    <scope>NUCLEOTIDE SEQUENCE</scope>
    <source>
        <strain evidence="2">CtgEf1</strain>
    </source>
</reference>
<protein>
    <submittedName>
        <fullName evidence="2">Uncharacterized protein</fullName>
    </submittedName>
</protein>
<evidence type="ECO:0000256" key="1">
    <source>
        <dbReference type="SAM" id="MobiDB-lite"/>
    </source>
</evidence>
<feature type="region of interest" description="Disordered" evidence="1">
    <location>
        <begin position="146"/>
        <end position="183"/>
    </location>
</feature>
<feature type="compositionally biased region" description="Basic and acidic residues" evidence="1">
    <location>
        <begin position="148"/>
        <end position="163"/>
    </location>
</feature>
<evidence type="ECO:0000313" key="2">
    <source>
        <dbReference type="EMBL" id="DAF51710.1"/>
    </source>
</evidence>
<sequence length="183" mass="21447">MTQEELKSVTITPEETRESGYFEFGVHEVKIIKTKIDKHDNKPYAEIFVENDSAEDRARLWLHTPDTRRISIDTVRRILVHNQENEDIKQKIREKIQQIKNLADFAVLLEKTIGCTAWFKVSEDEDRTYEKDGKVKKSINRRIYGYEPKSDISKTQAETKSETQEPETPDNFDEPVDLSDIPF</sequence>
<feature type="compositionally biased region" description="Acidic residues" evidence="1">
    <location>
        <begin position="164"/>
        <end position="177"/>
    </location>
</feature>
<dbReference type="EMBL" id="BK032620">
    <property type="protein sequence ID" value="DAF51710.1"/>
    <property type="molecule type" value="Genomic_DNA"/>
</dbReference>
<accession>A0A8S5SL71</accession>
<proteinExistence type="predicted"/>